<sequence>MHLFLDNMKYYFLTCNNEIRKQHMLSEFKDYDITEVNSVFDPSKNKSGAIGFSRILDLATLNQDPSKPFQPFVIFEDDVKKYREFPKTIEIPDNTDILYIGLSCCAMKHDSGACHVCFTNTTNEVIKIYNMLALHGIIICSPRGLLAIQKCMLEGYFKDIIWDIFTAQIQPFYNVYALKTPLVYQFGEIGGHEAPTKFEYPQETVEQKIDPLWINYDNISTMTCFKK</sequence>
<evidence type="ECO:0008006" key="2">
    <source>
        <dbReference type="Google" id="ProtNLM"/>
    </source>
</evidence>
<dbReference type="AlphaFoldDB" id="A0A6C0HT95"/>
<name>A0A6C0HT95_9ZZZZ</name>
<accession>A0A6C0HT95</accession>
<dbReference type="EMBL" id="MN740008">
    <property type="protein sequence ID" value="QHT83366.1"/>
    <property type="molecule type" value="Genomic_DNA"/>
</dbReference>
<protein>
    <recommendedName>
        <fullName evidence="2">Nucleotide-diphospho-sugar transferase domain-containing protein</fullName>
    </recommendedName>
</protein>
<proteinExistence type="predicted"/>
<evidence type="ECO:0000313" key="1">
    <source>
        <dbReference type="EMBL" id="QHT83366.1"/>
    </source>
</evidence>
<reference evidence="1" key="1">
    <citation type="journal article" date="2020" name="Nature">
        <title>Giant virus diversity and host interactions through global metagenomics.</title>
        <authorList>
            <person name="Schulz F."/>
            <person name="Roux S."/>
            <person name="Paez-Espino D."/>
            <person name="Jungbluth S."/>
            <person name="Walsh D.A."/>
            <person name="Denef V.J."/>
            <person name="McMahon K.D."/>
            <person name="Konstantinidis K.T."/>
            <person name="Eloe-Fadrosh E.A."/>
            <person name="Kyrpides N.C."/>
            <person name="Woyke T."/>
        </authorList>
    </citation>
    <scope>NUCLEOTIDE SEQUENCE</scope>
    <source>
        <strain evidence="1">GVMAG-M-3300023184-167</strain>
    </source>
</reference>
<organism evidence="1">
    <name type="scientific">viral metagenome</name>
    <dbReference type="NCBI Taxonomy" id="1070528"/>
    <lineage>
        <taxon>unclassified sequences</taxon>
        <taxon>metagenomes</taxon>
        <taxon>organismal metagenomes</taxon>
    </lineage>
</organism>